<dbReference type="SUPFAM" id="SSF48726">
    <property type="entry name" value="Immunoglobulin"/>
    <property type="match status" value="31"/>
</dbReference>
<dbReference type="GO" id="GO:0005886">
    <property type="term" value="C:plasma membrane"/>
    <property type="evidence" value="ECO:0007669"/>
    <property type="project" value="TreeGrafter"/>
</dbReference>
<dbReference type="Gene3D" id="2.60.40.10">
    <property type="entry name" value="Immunoglobulins"/>
    <property type="match status" value="30"/>
</dbReference>
<reference evidence="4 5" key="1">
    <citation type="journal article" date="2019" name="Sci. Rep.">
        <title>Orb-weaving spider Araneus ventricosus genome elucidates the spidroin gene catalogue.</title>
        <authorList>
            <person name="Kono N."/>
            <person name="Nakamura H."/>
            <person name="Ohtoshi R."/>
            <person name="Moran D.A.P."/>
            <person name="Shinohara A."/>
            <person name="Yoshida Y."/>
            <person name="Fujiwara M."/>
            <person name="Mori M."/>
            <person name="Tomita M."/>
            <person name="Arakawa K."/>
        </authorList>
    </citation>
    <scope>NUCLEOTIDE SEQUENCE [LARGE SCALE GENOMIC DNA]</scope>
</reference>
<accession>A0A4Y2ICJ7</accession>
<name>A0A4Y2ICJ7_ARAVE</name>
<dbReference type="InterPro" id="IPR013106">
    <property type="entry name" value="Ig_V-set"/>
</dbReference>
<dbReference type="FunFam" id="2.60.40.10:FF:000333">
    <property type="entry name" value="Down syndrome cell adhesion molecule"/>
    <property type="match status" value="3"/>
</dbReference>
<dbReference type="Pfam" id="PF07679">
    <property type="entry name" value="I-set"/>
    <property type="match status" value="13"/>
</dbReference>
<dbReference type="SMART" id="SM00408">
    <property type="entry name" value="IGc2"/>
    <property type="match status" value="29"/>
</dbReference>
<dbReference type="Proteomes" id="UP000499080">
    <property type="component" value="Unassembled WGS sequence"/>
</dbReference>
<feature type="domain" description="Ig-like" evidence="3">
    <location>
        <begin position="2633"/>
        <end position="2727"/>
    </location>
</feature>
<protein>
    <submittedName>
        <fullName evidence="4">Hemicentin-1</fullName>
    </submittedName>
</protein>
<feature type="domain" description="Ig-like" evidence="3">
    <location>
        <begin position="2349"/>
        <end position="2434"/>
    </location>
</feature>
<dbReference type="GO" id="GO:0030424">
    <property type="term" value="C:axon"/>
    <property type="evidence" value="ECO:0007669"/>
    <property type="project" value="TreeGrafter"/>
</dbReference>
<organism evidence="4 5">
    <name type="scientific">Araneus ventricosus</name>
    <name type="common">Orbweaver spider</name>
    <name type="synonym">Epeira ventricosa</name>
    <dbReference type="NCBI Taxonomy" id="182803"/>
    <lineage>
        <taxon>Eukaryota</taxon>
        <taxon>Metazoa</taxon>
        <taxon>Ecdysozoa</taxon>
        <taxon>Arthropoda</taxon>
        <taxon>Chelicerata</taxon>
        <taxon>Arachnida</taxon>
        <taxon>Araneae</taxon>
        <taxon>Araneomorphae</taxon>
        <taxon>Entelegynae</taxon>
        <taxon>Araneoidea</taxon>
        <taxon>Araneidae</taxon>
        <taxon>Araneus</taxon>
    </lineage>
</organism>
<dbReference type="Pfam" id="PF13927">
    <property type="entry name" value="Ig_3"/>
    <property type="match status" value="15"/>
</dbReference>
<feature type="domain" description="Ig-like" evidence="3">
    <location>
        <begin position="2728"/>
        <end position="2817"/>
    </location>
</feature>
<dbReference type="SMART" id="SM00409">
    <property type="entry name" value="IG"/>
    <property type="match status" value="29"/>
</dbReference>
<feature type="domain" description="Ig-like" evidence="3">
    <location>
        <begin position="557"/>
        <end position="637"/>
    </location>
</feature>
<feature type="domain" description="Ig-like" evidence="3">
    <location>
        <begin position="1714"/>
        <end position="1806"/>
    </location>
</feature>
<dbReference type="PANTHER" id="PTHR10075:SF101">
    <property type="entry name" value="ZWEI IG DOMAIN PROTEIN ZIG-3"/>
    <property type="match status" value="1"/>
</dbReference>
<dbReference type="PANTHER" id="PTHR10075">
    <property type="entry name" value="BASIGIN RELATED"/>
    <property type="match status" value="1"/>
</dbReference>
<feature type="domain" description="Ig-like" evidence="3">
    <location>
        <begin position="943"/>
        <end position="1035"/>
    </location>
</feature>
<feature type="domain" description="Ig-like" evidence="3">
    <location>
        <begin position="170"/>
        <end position="250"/>
    </location>
</feature>
<dbReference type="InterPro" id="IPR003599">
    <property type="entry name" value="Ig_sub"/>
</dbReference>
<feature type="domain" description="Ig-like" evidence="3">
    <location>
        <begin position="81"/>
        <end position="163"/>
    </location>
</feature>
<evidence type="ECO:0000256" key="2">
    <source>
        <dbReference type="ARBA" id="ARBA00023319"/>
    </source>
</evidence>
<feature type="domain" description="Ig-like" evidence="3">
    <location>
        <begin position="364"/>
        <end position="455"/>
    </location>
</feature>
<dbReference type="GO" id="GO:0070593">
    <property type="term" value="P:dendrite self-avoidance"/>
    <property type="evidence" value="ECO:0007669"/>
    <property type="project" value="TreeGrafter"/>
</dbReference>
<keyword evidence="1" id="KW-1015">Disulfide bond</keyword>
<dbReference type="OrthoDB" id="6433237at2759"/>
<feature type="domain" description="Ig-like" evidence="3">
    <location>
        <begin position="834"/>
        <end position="938"/>
    </location>
</feature>
<feature type="domain" description="Ig-like" evidence="3">
    <location>
        <begin position="1046"/>
        <end position="1131"/>
    </location>
</feature>
<dbReference type="CDD" id="cd00096">
    <property type="entry name" value="Ig"/>
    <property type="match status" value="2"/>
</dbReference>
<dbReference type="InterPro" id="IPR007110">
    <property type="entry name" value="Ig-like_dom"/>
</dbReference>
<comment type="caution">
    <text evidence="4">The sequence shown here is derived from an EMBL/GenBank/DDBJ whole genome shotgun (WGS) entry which is preliminary data.</text>
</comment>
<feature type="domain" description="Ig-like" evidence="3">
    <location>
        <begin position="1626"/>
        <end position="1706"/>
    </location>
</feature>
<feature type="domain" description="Ig-like" evidence="3">
    <location>
        <begin position="2008"/>
        <end position="2094"/>
    </location>
</feature>
<sequence>MNYLLIFFKLKTLDIDLISGVNPDFTPVTNQVQSNGSVILNDISKGDEGMYRCNVSNGIGTPLVKSVIVKVIGKSSLMIQPFSFPAESVIGRRVSATCTPSAGEKMEFKWLRNGKELSKGSNVDIRSFSDLSNLVIDPLSEEDSGNYTCIVNARGMTASYTTTLVVLVPPSWSYMPSDMDALNGDSVSLNCKGSGIPKPSVIWSRTQGENMDFIPLANLNHPSLLANGSLHFDSIDKTDEGMYKCNVSNGIGNPLLKTVILKVIAFGENALQIQPFFFPTNSVIGKRASVTCTPTVGEKMTFRWFKNGKELSKGMNIDIRSFPDLSALVIDPLTEDDTGNYTCMANGRGLTTSYTTALEVLIPPSWIHIPNDIDALSGDSVTLNCLGSGTPKPTISWSRTQGENGEFLSLSNSILSSISSNGSLYIASINKEDEGMYKCNVSNGIGSFLTKVVVVRVIDGNFIKIQPFSFPSDSAIGKRVSVTCTPLTGEKMEFKWLRNGKEIGNGRQNIHIASLPLISSLIIDPLQSDDTGNYTCVVSSRGLSGSYTTSLEVMVPPSWSIAPSDTDASRGDSLTLHCKGTGRPDPVVSWSKVNGENIVLIPLSTANQGTVFPNGTLHIENIAKEDEGMYQCNVSNGIGKSLIKTVLIKVIGADTLKIQPFSFPPDSSIGKRVSVTCTPLTGEKMEFKWLRNGKETLPGKQNVNIVSLPMLSNLIIDPLTSEDSGNYTCMVSTRGLTGSYTTTLDVLVPPSWELIPTDTDASSGDSLLLNCKGTGKPEPSVMWTKTHGDNYDFTPISASNQVVIFPNGSLSIHLVAKEDEGMYKCNISNGIGKPLVKTVMIKVIGESSLKIQPFSFPPESSIIGKRVSAMCTPSSGEKMEFKWFKNGKELTKGLSVDIRTFPDLSALVIDPLTEEDAGNYTCIVNSRGSTASYTTSLQVLIPPSWTLMPNDIEASNGDNLMLNCKASGTPKPTITWSRSQSDSMDFIPISSLSQASLFLNGSLQLNDIQKENEGMYKCNASNGIGSSLIKTIMVRVIGSSSLRIQPFSFPPESAIGNRVSVTCTPLKGEKMEFKWLRNGQELTSGRHNINILSYPMLSSLVIDPLTSEDSGNYTCIVSTRGLTGSFTTRLDVLIPPSWILTPSDTDASSGDSLMLHCTGSGRPEPVVSWSKSPSTSGHSDFIPISESNKVTVHPNGTLQFPQIAKEDEGMYKCNISNGIGNDLIKTVIIKVIADHSLTIQPFSFPSESVIGKRVSATCTPSTGEKMEFKWLKNGQEIMHQKQNINILSYPVLSNIVVDPLTSEDGGNYTCVVSARGLSGSYTTHLEVLVPSVWKVIPQDYDAVDGESVILHCQGSGKPEPIINWYRTIGISSEYIPVVGSNRLQTKSNGSLIILEIMKEDEGMYKCNVSNRIGENLVKTVMVRVTGDSPFKIQPFSFPTRSVIGERITTICATSTNEKMIFKWLKNGKEISNSHSIQVRSFPEFSTLILDSLTEEDAGNYTCVASSRGYTEAFTTILEVLIPASWLKFSTDIDAVSGDKISLDCLGNGRPNPTSTWSRNLGQTIEYIPLMNSSSTVIFPNGSLVLDEVKKDDEGLYKCNISNGIGTSLQKTIVVKVIGVSSFKIQPFSFPATSIIGKRVTTTCSTTTGGKVEFKWLKNGKEIIKNGKINVRSFPELSNLIIDPLSEEDSGNYTCVASARGYSESYTTLLEVLIPPVWKISPSDVEAVNGDSVALNCYGTGRPGPITIWSRISGLSSEYMQISNSEQYELQKNGSLILKDIQKELEGMYKCNISNGIGDTLVKTVIVKVIGGSLKIQPFSFPASPTIGQRVNAMCATVAAANKMEFLWYKDGAELVKTSRIQIISFAEISNLIIDPLSEEDTGNYTCRVTSRGISDSYTASLHVLIPPSWKYKPVDVEATSGENIYLNCAGIGKPAPVGKWTKLSSNEVEGIALSNTENISIHSNGTLEIRHISKENEGYYQCSILNGVGTELKKDVNVKVIESWKIQPFTFPSTARISQRVTAICSTSGGRRLTFEWHKDGKPLKENQILKMITVSDVSTIIFESVSETDSGNYTCIAKSEGVTDMYTSMLNVNVPPEWLSSPVDKETLFGDTVVFPCSTTGKPKPVIKWNKFNELDGKYHLISDMTSKQDRVILFNNGSLSIKNVSKEDEGLYQCSVSNEVGGSLAKSANLRVIDNWKIQPFVFPPSLTVGTRASTVCSTSTGSGLQFQWLRNGQRLEQSSNIQIRSYTDSSMILIESLSEDDSGNYTCVVKSDQKADSFTAILVVLGLDESMFTNIISSENFNIHSNGSLSVNKVQKSHEGLYKCNASNGVGVALEATISLRVIGSPKIQKFSFPDQVISGTKSSAICTAISGVPPMEFKWFKNGNSLKITQKSTIRTYADFSVIFLEGVDQSSSGNYTCELKGPTGSDSYTAILEVKEAPKWIKQPKDTALNSGANATLECIATGHPLPNVTWKKSSGGVAENYETVRDQKQTGGKSTLEIRQASTADSGYYICMAENDISSIKTNGIIISVSDLPKVQKFYFPDLVVTGQRTSAHCTAVSGTPPMNFKWLKDGQIIKPVQKFSIRSGADYSILFIESVDLTTSGNYTCELTSSVGVDKYTTELQVKEPPMWLKEPKDVYISAGENISIECSATGFPAPNVTWMKSSGYKDGLEEVKSQQQTKGKSTLLKKHASIEDAGFYLCTANNGISKIQTNGIIVSVSASPKIQPFNLASHFRTGEKVTLFCAIKSGTPPFTFAWMKNSQILNADSSVEIHQLKDFSSLVFPSLTLDSRGNYTCKASNAFGTDFHTEFLNVVVPPKWHNLPKDQEVVVGEDLSLKCEVEGYPVPTVLWKGQDKGKRR</sequence>
<feature type="domain" description="Ig-like" evidence="3">
    <location>
        <begin position="1241"/>
        <end position="1326"/>
    </location>
</feature>
<feature type="domain" description="Ig-like" evidence="3">
    <location>
        <begin position="750"/>
        <end position="830"/>
    </location>
</feature>
<proteinExistence type="predicted"/>
<feature type="domain" description="Ig-like" evidence="3">
    <location>
        <begin position="275"/>
        <end position="359"/>
    </location>
</feature>
<feature type="domain" description="Ig-like" evidence="3">
    <location>
        <begin position="1817"/>
        <end position="1900"/>
    </location>
</feature>
<dbReference type="PROSITE" id="PS50835">
    <property type="entry name" value="IG_LIKE"/>
    <property type="match status" value="29"/>
</dbReference>
<gene>
    <name evidence="4" type="primary">Hmcn1_3</name>
    <name evidence="4" type="ORF">AVEN_225474_1</name>
</gene>
<feature type="domain" description="Ig-like" evidence="3">
    <location>
        <begin position="2822"/>
        <end position="2864"/>
    </location>
</feature>
<dbReference type="InterPro" id="IPR013098">
    <property type="entry name" value="Ig_I-set"/>
</dbReference>
<evidence type="ECO:0000259" key="3">
    <source>
        <dbReference type="PROSITE" id="PS50835"/>
    </source>
</evidence>
<feature type="domain" description="Ig-like" evidence="3">
    <location>
        <begin position="2539"/>
        <end position="2628"/>
    </location>
</feature>
<feature type="domain" description="Ig-like" evidence="3">
    <location>
        <begin position="660"/>
        <end position="745"/>
    </location>
</feature>
<evidence type="ECO:0000256" key="1">
    <source>
        <dbReference type="ARBA" id="ARBA00023157"/>
    </source>
</evidence>
<feature type="domain" description="Ig-like" evidence="3">
    <location>
        <begin position="2097"/>
        <end position="2193"/>
    </location>
</feature>
<evidence type="ECO:0000313" key="4">
    <source>
        <dbReference type="EMBL" id="GBM75398.1"/>
    </source>
</evidence>
<feature type="domain" description="Ig-like" evidence="3">
    <location>
        <begin position="1434"/>
        <end position="1514"/>
    </location>
</feature>
<feature type="domain" description="Ig-like" evidence="3">
    <location>
        <begin position="1136"/>
        <end position="1218"/>
    </location>
</feature>
<feature type="domain" description="Ig-like" evidence="3">
    <location>
        <begin position="467"/>
        <end position="552"/>
    </location>
</feature>
<evidence type="ECO:0000313" key="5">
    <source>
        <dbReference type="Proteomes" id="UP000499080"/>
    </source>
</evidence>
<dbReference type="FunFam" id="2.60.40.10:FF:000104">
    <property type="entry name" value="Down syndrome cell adhesion molecule b"/>
    <property type="match status" value="8"/>
</dbReference>
<feature type="domain" description="Ig-like" evidence="3">
    <location>
        <begin position="1522"/>
        <end position="1613"/>
    </location>
</feature>
<dbReference type="GO" id="GO:0007156">
    <property type="term" value="P:homophilic cell adhesion via plasma membrane adhesion molecules"/>
    <property type="evidence" value="ECO:0007669"/>
    <property type="project" value="TreeGrafter"/>
</dbReference>
<dbReference type="InterPro" id="IPR013783">
    <property type="entry name" value="Ig-like_fold"/>
</dbReference>
<dbReference type="FunFam" id="2.60.40.10:FF:000032">
    <property type="entry name" value="palladin isoform X1"/>
    <property type="match status" value="2"/>
</dbReference>
<dbReference type="GO" id="GO:0098632">
    <property type="term" value="F:cell-cell adhesion mediator activity"/>
    <property type="evidence" value="ECO:0007669"/>
    <property type="project" value="TreeGrafter"/>
</dbReference>
<keyword evidence="5" id="KW-1185">Reference proteome</keyword>
<dbReference type="InterPro" id="IPR036179">
    <property type="entry name" value="Ig-like_dom_sf"/>
</dbReference>
<dbReference type="SMART" id="SM00406">
    <property type="entry name" value="IGv"/>
    <property type="match status" value="10"/>
</dbReference>
<keyword evidence="2" id="KW-0393">Immunoglobulin domain</keyword>
<feature type="domain" description="Ig-like" evidence="3">
    <location>
        <begin position="2443"/>
        <end position="2534"/>
    </location>
</feature>
<feature type="domain" description="Ig-like" evidence="3">
    <location>
        <begin position="2202"/>
        <end position="2282"/>
    </location>
</feature>
<dbReference type="InterPro" id="IPR003598">
    <property type="entry name" value="Ig_sub2"/>
</dbReference>
<dbReference type="GO" id="GO:0007411">
    <property type="term" value="P:axon guidance"/>
    <property type="evidence" value="ECO:0007669"/>
    <property type="project" value="TreeGrafter"/>
</dbReference>
<feature type="domain" description="Ig-like" evidence="3">
    <location>
        <begin position="1907"/>
        <end position="1997"/>
    </location>
</feature>
<dbReference type="PRINTS" id="PR01832">
    <property type="entry name" value="VEGFRECEPTOR"/>
</dbReference>
<feature type="domain" description="Ig-like" evidence="3">
    <location>
        <begin position="1330"/>
        <end position="1425"/>
    </location>
</feature>
<dbReference type="EMBL" id="BGPR01002554">
    <property type="protein sequence ID" value="GBM75398.1"/>
    <property type="molecule type" value="Genomic_DNA"/>
</dbReference>